<comment type="similarity">
    <text evidence="1">Belongs to the importin alpha family.</text>
</comment>
<dbReference type="InterPro" id="IPR016024">
    <property type="entry name" value="ARM-type_fold"/>
</dbReference>
<evidence type="ECO:0000256" key="4">
    <source>
        <dbReference type="ARBA" id="ARBA00022927"/>
    </source>
</evidence>
<evidence type="ECO:0000256" key="2">
    <source>
        <dbReference type="ARBA" id="ARBA00022448"/>
    </source>
</evidence>
<evidence type="ECO:0000313" key="6">
    <source>
        <dbReference type="Proteomes" id="UP000436088"/>
    </source>
</evidence>
<dbReference type="Proteomes" id="UP000436088">
    <property type="component" value="Unassembled WGS sequence"/>
</dbReference>
<comment type="caution">
    <text evidence="5">The sequence shown here is derived from an EMBL/GenBank/DDBJ whole genome shotgun (WGS) entry which is preliminary data.</text>
</comment>
<dbReference type="PANTHER" id="PTHR23316">
    <property type="entry name" value="IMPORTIN ALPHA"/>
    <property type="match status" value="1"/>
</dbReference>
<keyword evidence="6" id="KW-1185">Reference proteome</keyword>
<keyword evidence="2" id="KW-0813">Transport</keyword>
<proteinExistence type="inferred from homology"/>
<dbReference type="InterPro" id="IPR000225">
    <property type="entry name" value="Armadillo"/>
</dbReference>
<sequence>MTSLPDMLKTSWALTNIASGTSENTRVVIDNGAVPIFVKLLGSPADDAVWALGNVAGDSSKCRDLVLSHGTLVPLLAQFNEHAKLSMLRNANFCRGKPQPSFDQTKPALPTLERLIHSNDEEVLTDTCWALSYLSDGTNDKIQAVIETGVCPRLVELLLHPSPTVIIPALRTVGNIVTGDDMQTQLVIALGCLSLQYSDFLCCCSIRCIISHQVLPCLLNLLTNNYKKSIKKEDHLKHHCWKCRSDTGWLVILLQNAEFEMKKEAAWAISNATSGGTHEQIKFFLSQGCIKPLCNLLNCPDPRIVTVCLEGLENILKVGEAEILWSDLSPLTTVAIKVSFRCNKSRLTLGRSRMKLNGHYFLEGNEE</sequence>
<evidence type="ECO:0000256" key="1">
    <source>
        <dbReference type="ARBA" id="ARBA00010394"/>
    </source>
</evidence>
<dbReference type="Pfam" id="PF00514">
    <property type="entry name" value="Arm"/>
    <property type="match status" value="4"/>
</dbReference>
<dbReference type="GO" id="GO:0015031">
    <property type="term" value="P:protein transport"/>
    <property type="evidence" value="ECO:0007669"/>
    <property type="project" value="UniProtKB-KW"/>
</dbReference>
<dbReference type="SUPFAM" id="SSF48371">
    <property type="entry name" value="ARM repeat"/>
    <property type="match status" value="1"/>
</dbReference>
<dbReference type="AlphaFoldDB" id="A0A6A3ADL4"/>
<dbReference type="SMART" id="SM00185">
    <property type="entry name" value="ARM"/>
    <property type="match status" value="5"/>
</dbReference>
<dbReference type="EMBL" id="VEPZ02001025">
    <property type="protein sequence ID" value="KAE8700942.1"/>
    <property type="molecule type" value="Genomic_DNA"/>
</dbReference>
<dbReference type="InterPro" id="IPR011989">
    <property type="entry name" value="ARM-like"/>
</dbReference>
<keyword evidence="3" id="KW-0677">Repeat</keyword>
<keyword evidence="4" id="KW-0653">Protein transport</keyword>
<gene>
    <name evidence="5" type="ORF">F3Y22_tig00110549pilonHSYRG00003</name>
</gene>
<name>A0A6A3ADL4_HIBSY</name>
<evidence type="ECO:0000313" key="5">
    <source>
        <dbReference type="EMBL" id="KAE8700942.1"/>
    </source>
</evidence>
<accession>A0A6A3ADL4</accession>
<reference evidence="5" key="1">
    <citation type="submission" date="2019-09" db="EMBL/GenBank/DDBJ databases">
        <title>Draft genome information of white flower Hibiscus syriacus.</title>
        <authorList>
            <person name="Kim Y.-M."/>
        </authorList>
    </citation>
    <scope>NUCLEOTIDE SEQUENCE [LARGE SCALE GENOMIC DNA]</scope>
    <source>
        <strain evidence="5">YM2019G1</strain>
    </source>
</reference>
<organism evidence="5 6">
    <name type="scientific">Hibiscus syriacus</name>
    <name type="common">Rose of Sharon</name>
    <dbReference type="NCBI Taxonomy" id="106335"/>
    <lineage>
        <taxon>Eukaryota</taxon>
        <taxon>Viridiplantae</taxon>
        <taxon>Streptophyta</taxon>
        <taxon>Embryophyta</taxon>
        <taxon>Tracheophyta</taxon>
        <taxon>Spermatophyta</taxon>
        <taxon>Magnoliopsida</taxon>
        <taxon>eudicotyledons</taxon>
        <taxon>Gunneridae</taxon>
        <taxon>Pentapetalae</taxon>
        <taxon>rosids</taxon>
        <taxon>malvids</taxon>
        <taxon>Malvales</taxon>
        <taxon>Malvaceae</taxon>
        <taxon>Malvoideae</taxon>
        <taxon>Hibiscus</taxon>
    </lineage>
</organism>
<evidence type="ECO:0000256" key="3">
    <source>
        <dbReference type="ARBA" id="ARBA00022737"/>
    </source>
</evidence>
<protein>
    <submittedName>
        <fullName evidence="5">Importin subunit alpha-1a</fullName>
    </submittedName>
</protein>
<dbReference type="Gene3D" id="1.25.10.10">
    <property type="entry name" value="Leucine-rich Repeat Variant"/>
    <property type="match status" value="1"/>
</dbReference>